<reference evidence="8 9" key="1">
    <citation type="submission" date="2016-09" db="EMBL/GenBank/DDBJ databases">
        <title>The complete genome sequences of Rhizobium gallicum, symbiovars gallicum and phaseoli, symbionts associated to common bean (Phaseolus vulgaris).</title>
        <authorList>
            <person name="Bustos P."/>
            <person name="Santamaria R.I."/>
            <person name="Perez-Carrascal O.M."/>
            <person name="Juarez S."/>
            <person name="Lozano L."/>
            <person name="Martinez-Flores I."/>
            <person name="Martinez-Romero E."/>
            <person name="Cevallos M."/>
            <person name="Romero D."/>
            <person name="Davila G."/>
            <person name="Gonzalez V."/>
        </authorList>
    </citation>
    <scope>NUCLEOTIDE SEQUENCE [LARGE SCALE GENOMIC DNA]</scope>
    <source>
        <strain evidence="8 9">8C-3</strain>
        <plasmid evidence="9">Plasmid prsp8c3a</plasmid>
    </source>
</reference>
<dbReference type="PANTHER" id="PTHR34001">
    <property type="entry name" value="BLL7405 PROTEIN"/>
    <property type="match status" value="1"/>
</dbReference>
<accession>A0A1L5PAT4</accession>
<dbReference type="InterPro" id="IPR051692">
    <property type="entry name" value="OMP-like"/>
</dbReference>
<keyword evidence="8" id="KW-0614">Plasmid</keyword>
<organism evidence="8 9">
    <name type="scientific">Rhizobium etli 8C-3</name>
    <dbReference type="NCBI Taxonomy" id="538025"/>
    <lineage>
        <taxon>Bacteria</taxon>
        <taxon>Pseudomonadati</taxon>
        <taxon>Pseudomonadota</taxon>
        <taxon>Alphaproteobacteria</taxon>
        <taxon>Hyphomicrobiales</taxon>
        <taxon>Rhizobiaceae</taxon>
        <taxon>Rhizobium/Agrobacterium group</taxon>
        <taxon>Rhizobium</taxon>
    </lineage>
</organism>
<dbReference type="Proteomes" id="UP000185109">
    <property type="component" value="Plasmid pRsp8C3a"/>
</dbReference>
<dbReference type="GO" id="GO:0009279">
    <property type="term" value="C:cell outer membrane"/>
    <property type="evidence" value="ECO:0007669"/>
    <property type="project" value="UniProtKB-SubCell"/>
</dbReference>
<gene>
    <name evidence="8" type="ORF">AM571_PA00308</name>
</gene>
<evidence type="ECO:0000256" key="3">
    <source>
        <dbReference type="ARBA" id="ARBA00023136"/>
    </source>
</evidence>
<evidence type="ECO:0000256" key="4">
    <source>
        <dbReference type="ARBA" id="ARBA00023237"/>
    </source>
</evidence>
<feature type="domain" description="Outer membrane protein beta-barrel" evidence="7">
    <location>
        <begin position="23"/>
        <end position="208"/>
    </location>
</feature>
<evidence type="ECO:0000313" key="9">
    <source>
        <dbReference type="Proteomes" id="UP000185109"/>
    </source>
</evidence>
<sequence>MNIVFYATTTLVLMAATAAGAADLPGPPAIPSVPPFIEETPTLRWAGPYIGLHGGGSWAHATINGCECGDFDGRRVGGFVGYNWTHSSGFIVGIEGDLNYEWNEDSFGAANVGTDLSGSVRLRVGEELGGLLPYVAAGWAATNAYVENPNDSDVANGWTVGAGIDWAATESTFIRLEYRYNNYSAANLAGVDVEFEQDIINIGIARKF</sequence>
<dbReference type="Gene3D" id="2.40.160.20">
    <property type="match status" value="1"/>
</dbReference>
<evidence type="ECO:0000256" key="2">
    <source>
        <dbReference type="ARBA" id="ARBA00022729"/>
    </source>
</evidence>
<comment type="subcellular location">
    <subcellularLocation>
        <location evidence="1">Cell outer membrane</location>
    </subcellularLocation>
</comment>
<feature type="signal peptide" evidence="6">
    <location>
        <begin position="1"/>
        <end position="21"/>
    </location>
</feature>
<evidence type="ECO:0000256" key="6">
    <source>
        <dbReference type="SAM" id="SignalP"/>
    </source>
</evidence>
<name>A0A1L5PAT4_RHIET</name>
<evidence type="ECO:0000259" key="7">
    <source>
        <dbReference type="Pfam" id="PF13505"/>
    </source>
</evidence>
<evidence type="ECO:0000256" key="1">
    <source>
        <dbReference type="ARBA" id="ARBA00004442"/>
    </source>
</evidence>
<evidence type="ECO:0000313" key="8">
    <source>
        <dbReference type="EMBL" id="APO77190.1"/>
    </source>
</evidence>
<protein>
    <submittedName>
        <fullName evidence="8">Outer membrane protein</fullName>
    </submittedName>
</protein>
<dbReference type="InterPro" id="IPR027385">
    <property type="entry name" value="Beta-barrel_OMP"/>
</dbReference>
<proteinExistence type="inferred from homology"/>
<keyword evidence="3" id="KW-0472">Membrane</keyword>
<dbReference type="InterPro" id="IPR011250">
    <property type="entry name" value="OMP/PagP_B-barrel"/>
</dbReference>
<dbReference type="SUPFAM" id="SSF56925">
    <property type="entry name" value="OMPA-like"/>
    <property type="match status" value="1"/>
</dbReference>
<dbReference type="PANTHER" id="PTHR34001:SF3">
    <property type="entry name" value="BLL7405 PROTEIN"/>
    <property type="match status" value="1"/>
</dbReference>
<dbReference type="RefSeq" id="WP_074063705.1">
    <property type="nucleotide sequence ID" value="NZ_CP017242.1"/>
</dbReference>
<keyword evidence="4" id="KW-0998">Cell outer membrane</keyword>
<evidence type="ECO:0000256" key="5">
    <source>
        <dbReference type="ARBA" id="ARBA00038306"/>
    </source>
</evidence>
<dbReference type="AlphaFoldDB" id="A0A1L5PAT4"/>
<keyword evidence="2 6" id="KW-0732">Signal</keyword>
<feature type="chain" id="PRO_5012069246" evidence="6">
    <location>
        <begin position="22"/>
        <end position="208"/>
    </location>
</feature>
<dbReference type="EMBL" id="CP017242">
    <property type="protein sequence ID" value="APO77190.1"/>
    <property type="molecule type" value="Genomic_DNA"/>
</dbReference>
<geneLocation type="plasmid" evidence="9">
    <name>prsp8c3a</name>
</geneLocation>
<dbReference type="Pfam" id="PF13505">
    <property type="entry name" value="OMP_b-brl"/>
    <property type="match status" value="1"/>
</dbReference>
<comment type="similarity">
    <text evidence="5">Belongs to the Omp25/RopB family.</text>
</comment>